<evidence type="ECO:0000313" key="2">
    <source>
        <dbReference type="Proteomes" id="UP001596414"/>
    </source>
</evidence>
<evidence type="ECO:0008006" key="3">
    <source>
        <dbReference type="Google" id="ProtNLM"/>
    </source>
</evidence>
<reference evidence="1 2" key="1">
    <citation type="journal article" date="2014" name="Int. J. Syst. Evol. Microbiol.">
        <title>Complete genome sequence of Corynebacterium casei LMG S-19264T (=DSM 44701T), isolated from a smear-ripened cheese.</title>
        <authorList>
            <consortium name="US DOE Joint Genome Institute (JGI-PGF)"/>
            <person name="Walter F."/>
            <person name="Albersmeier A."/>
            <person name="Kalinowski J."/>
            <person name="Ruckert C."/>
        </authorList>
    </citation>
    <scope>NUCLEOTIDE SEQUENCE [LARGE SCALE GENOMIC DNA]</scope>
    <source>
        <strain evidence="1 2">CGMCC 4.7215</strain>
    </source>
</reference>
<protein>
    <recommendedName>
        <fullName evidence="3">CopG family transcriptional regulator</fullName>
    </recommendedName>
</protein>
<sequence length="66" mass="7884">MSEYTTVSLRKEFVSDVEAYIEDEPFDSVKEFMKHLVIQEMEREDSISDEEARQMAQKLRDLGYME</sequence>
<dbReference type="Proteomes" id="UP001596414">
    <property type="component" value="Unassembled WGS sequence"/>
</dbReference>
<dbReference type="EMBL" id="JBHSZQ010000001">
    <property type="protein sequence ID" value="MFC7124510.1"/>
    <property type="molecule type" value="Genomic_DNA"/>
</dbReference>
<evidence type="ECO:0000313" key="1">
    <source>
        <dbReference type="EMBL" id="MFC7124510.1"/>
    </source>
</evidence>
<gene>
    <name evidence="1" type="ORF">ACFQJ7_00425</name>
</gene>
<name>A0ABD5X5P7_9EURY</name>
<accession>A0ABD5X5P7</accession>
<dbReference type="RefSeq" id="WP_267637775.1">
    <property type="nucleotide sequence ID" value="NZ_JAODIY010000010.1"/>
</dbReference>
<organism evidence="1 2">
    <name type="scientific">Halovenus rubra</name>
    <dbReference type="NCBI Taxonomy" id="869890"/>
    <lineage>
        <taxon>Archaea</taxon>
        <taxon>Methanobacteriati</taxon>
        <taxon>Methanobacteriota</taxon>
        <taxon>Stenosarchaea group</taxon>
        <taxon>Halobacteria</taxon>
        <taxon>Halobacteriales</taxon>
        <taxon>Haloarculaceae</taxon>
        <taxon>Halovenus</taxon>
    </lineage>
</organism>
<comment type="caution">
    <text evidence="1">The sequence shown here is derived from an EMBL/GenBank/DDBJ whole genome shotgun (WGS) entry which is preliminary data.</text>
</comment>
<proteinExistence type="predicted"/>
<dbReference type="AlphaFoldDB" id="A0ABD5X5P7"/>